<dbReference type="InterPro" id="IPR038765">
    <property type="entry name" value="Papain-like_cys_pep_sf"/>
</dbReference>
<gene>
    <name evidence="1" type="ORF">SAMN02745728_00936</name>
</gene>
<dbReference type="PROSITE" id="PS51257">
    <property type="entry name" value="PROKAR_LIPOPROTEIN"/>
    <property type="match status" value="1"/>
</dbReference>
<dbReference type="SUPFAM" id="SSF54001">
    <property type="entry name" value="Cysteine proteinases"/>
    <property type="match status" value="1"/>
</dbReference>
<protein>
    <submittedName>
        <fullName evidence="1">Permuted papain-like amidase enzyme, YaeF/YiiX, C92 family</fullName>
    </submittedName>
</protein>
<dbReference type="OrthoDB" id="195541at2"/>
<dbReference type="AlphaFoldDB" id="A0A1M7SGT9"/>
<evidence type="ECO:0000313" key="2">
    <source>
        <dbReference type="Proteomes" id="UP000186469"/>
    </source>
</evidence>
<dbReference type="RefSeq" id="WP_072696610.1">
    <property type="nucleotide sequence ID" value="NZ_FRDI01000003.1"/>
</dbReference>
<dbReference type="Proteomes" id="UP000186469">
    <property type="component" value="Unassembled WGS sequence"/>
</dbReference>
<dbReference type="InterPro" id="IPR024453">
    <property type="entry name" value="Peptidase_C92"/>
</dbReference>
<dbReference type="EMBL" id="FRDI01000003">
    <property type="protein sequence ID" value="SHN57693.1"/>
    <property type="molecule type" value="Genomic_DNA"/>
</dbReference>
<reference evidence="1 2" key="1">
    <citation type="submission" date="2016-12" db="EMBL/GenBank/DDBJ databases">
        <authorList>
            <person name="Song W.-J."/>
            <person name="Kurnit D.M."/>
        </authorList>
    </citation>
    <scope>NUCLEOTIDE SEQUENCE [LARGE SCALE GENOMIC DNA]</scope>
    <source>
        <strain evidence="1 2">DSM 11393</strain>
    </source>
</reference>
<sequence length="197" mass="22124">MTQYLRLIFYFFIMILFSLSSACSVKKTLSESDRLKYSQHELALNEVLQNGDWLVVRGTHLSDNLVASLTDMPLSHAGIYDADKKEVIESTGVDGVKAVSLESFINKSTRVMVIRPMFASDPQKARKAVEKAQSLIGKSYDFSGLAGLGSSERYYCTELVIKVYQPFEIKMQNPIPPIIKPGQMYHWGRIVFDSGAL</sequence>
<keyword evidence="2" id="KW-1185">Reference proteome</keyword>
<name>A0A1M7SGT9_9BACT</name>
<proteinExistence type="predicted"/>
<dbReference type="Pfam" id="PF05708">
    <property type="entry name" value="Peptidase_C92"/>
    <property type="match status" value="1"/>
</dbReference>
<organism evidence="1 2">
    <name type="scientific">Desulfovibrio litoralis DSM 11393</name>
    <dbReference type="NCBI Taxonomy" id="1121455"/>
    <lineage>
        <taxon>Bacteria</taxon>
        <taxon>Pseudomonadati</taxon>
        <taxon>Thermodesulfobacteriota</taxon>
        <taxon>Desulfovibrionia</taxon>
        <taxon>Desulfovibrionales</taxon>
        <taxon>Desulfovibrionaceae</taxon>
        <taxon>Desulfovibrio</taxon>
    </lineage>
</organism>
<dbReference type="Gene3D" id="3.90.1720.10">
    <property type="entry name" value="endopeptidase domain like (from Nostoc punctiforme)"/>
    <property type="match status" value="1"/>
</dbReference>
<accession>A0A1M7SGT9</accession>
<evidence type="ECO:0000313" key="1">
    <source>
        <dbReference type="EMBL" id="SHN57693.1"/>
    </source>
</evidence>